<gene>
    <name evidence="2" type="ORF">KKI46_17465</name>
</gene>
<organism evidence="2 3">
    <name type="scientific">Exiguobacterium acetylicum</name>
    <name type="common">Brevibacterium acetylicum</name>
    <dbReference type="NCBI Taxonomy" id="41170"/>
    <lineage>
        <taxon>Bacteria</taxon>
        <taxon>Bacillati</taxon>
        <taxon>Bacillota</taxon>
        <taxon>Bacilli</taxon>
        <taxon>Bacillales</taxon>
        <taxon>Bacillales Family XII. Incertae Sedis</taxon>
        <taxon>Exiguobacterium</taxon>
    </lineage>
</organism>
<dbReference type="InterPro" id="IPR043129">
    <property type="entry name" value="ATPase_NBD"/>
</dbReference>
<name>A0ABX8GEF5_EXIAC</name>
<proteinExistence type="predicted"/>
<evidence type="ECO:0000313" key="3">
    <source>
        <dbReference type="Proteomes" id="UP000679498"/>
    </source>
</evidence>
<dbReference type="CDD" id="cd24023">
    <property type="entry name" value="ASKHA_NBD_ParM_Alp7A-like"/>
    <property type="match status" value="1"/>
</dbReference>
<dbReference type="Proteomes" id="UP000679498">
    <property type="component" value="Plasmid p4"/>
</dbReference>
<evidence type="ECO:0000259" key="1">
    <source>
        <dbReference type="Pfam" id="PF17989"/>
    </source>
</evidence>
<sequence>MKKVVGIDIGNAKTEIAFEHNKEVRFERIPSVTSYLTSVPDAPDMPLSDAVNGLLENIVVYFSSKSVKQAGNYFVGKRALQSDRPKQVLNLSLGGKSSSDVPIISSLSLVAASSIKEYYETNEELPESLQIDLKMVTAIPSSEFSTEAQSNLEKRFKGTHNLTLYVGDQQVMVTIKVSECKVTEEGKTSMLAFAYSSPDILSLYNSHYNDDKKPSDFLTARSLHTDIGDGTTEFVLIDGVNPVPGQSQGIRSGVGHASEDATKLLKSSSMNISSKFTRQAFQEWLKLDNEKGELARDYMDRAIYSQSQSILEQIQTAFQELAGSDISYLFVHGGGSVTFKDSLSEDLASFTKNNFCKLVWIPEEYASNMNSKGTFILAKNIYQPNK</sequence>
<dbReference type="Gene3D" id="3.30.420.40">
    <property type="match status" value="2"/>
</dbReference>
<feature type="domain" description="Actin-like protein N-terminal" evidence="1">
    <location>
        <begin position="6"/>
        <end position="186"/>
    </location>
</feature>
<evidence type="ECO:0000313" key="2">
    <source>
        <dbReference type="EMBL" id="QWB32029.1"/>
    </source>
</evidence>
<dbReference type="GeneID" id="88813495"/>
<dbReference type="InterPro" id="IPR040607">
    <property type="entry name" value="ALP_N"/>
</dbReference>
<dbReference type="RefSeq" id="WP_214814351.1">
    <property type="nucleotide sequence ID" value="NZ_CP075901.1"/>
</dbReference>
<dbReference type="SUPFAM" id="SSF53067">
    <property type="entry name" value="Actin-like ATPase domain"/>
    <property type="match status" value="2"/>
</dbReference>
<accession>A0ABX8GEF5</accession>
<keyword evidence="2" id="KW-0614">Plasmid</keyword>
<protein>
    <submittedName>
        <fullName evidence="2">ParM/StbA family protein</fullName>
    </submittedName>
</protein>
<keyword evidence="3" id="KW-1185">Reference proteome</keyword>
<geneLocation type="plasmid" evidence="2 3">
    <name>p4</name>
</geneLocation>
<dbReference type="EMBL" id="CP075901">
    <property type="protein sequence ID" value="QWB32029.1"/>
    <property type="molecule type" value="Genomic_DNA"/>
</dbReference>
<reference evidence="2 3" key="1">
    <citation type="submission" date="2021-05" db="EMBL/GenBank/DDBJ databases">
        <title>Biocontrol using Exiguobacterium acetylicum SI17 against litchi downy blight caused by Peronophythora litchii.</title>
        <authorList>
            <person name="Zheng L."/>
        </authorList>
    </citation>
    <scope>NUCLEOTIDE SEQUENCE [LARGE SCALE GENOMIC DNA]</scope>
    <source>
        <strain evidence="2 3">SI17</strain>
        <plasmid evidence="2 3">p4</plasmid>
    </source>
</reference>
<dbReference type="Pfam" id="PF17989">
    <property type="entry name" value="ALP_N"/>
    <property type="match status" value="1"/>
</dbReference>